<reference evidence="1 2" key="1">
    <citation type="submission" date="2014-09" db="EMBL/GenBank/DDBJ databases">
        <authorList>
            <person name="Hornung B.V."/>
        </authorList>
    </citation>
    <scope>NUCLEOTIDE SEQUENCE [LARGE SCALE GENOMIC DNA]</scope>
    <source>
        <strain evidence="1 2">FRIFI</strain>
    </source>
</reference>
<dbReference type="GO" id="GO:0045892">
    <property type="term" value="P:negative regulation of DNA-templated transcription"/>
    <property type="evidence" value="ECO:0007669"/>
    <property type="project" value="InterPro"/>
</dbReference>
<dbReference type="KEGG" id="rhom:FRIFI_1008"/>
<evidence type="ECO:0000313" key="2">
    <source>
        <dbReference type="Proteomes" id="UP000245695"/>
    </source>
</evidence>
<keyword evidence="2" id="KW-1185">Reference proteome</keyword>
<dbReference type="GO" id="GO:0003677">
    <property type="term" value="F:DNA binding"/>
    <property type="evidence" value="ECO:0007669"/>
    <property type="project" value="InterPro"/>
</dbReference>
<proteinExistence type="predicted"/>
<dbReference type="InterPro" id="IPR010712">
    <property type="entry name" value="Arsenical-R_ArsD"/>
</dbReference>
<dbReference type="Proteomes" id="UP000245695">
    <property type="component" value="Chromosome 1"/>
</dbReference>
<gene>
    <name evidence="1" type="ORF">FRIFI_1008</name>
</gene>
<organism evidence="1 2">
    <name type="scientific">Romboutsia hominis</name>
    <dbReference type="NCBI Taxonomy" id="1507512"/>
    <lineage>
        <taxon>Bacteria</taxon>
        <taxon>Bacillati</taxon>
        <taxon>Bacillota</taxon>
        <taxon>Clostridia</taxon>
        <taxon>Peptostreptococcales</taxon>
        <taxon>Peptostreptococcaceae</taxon>
        <taxon>Romboutsia</taxon>
    </lineage>
</organism>
<dbReference type="EMBL" id="LN650648">
    <property type="protein sequence ID" value="CEI72548.1"/>
    <property type="molecule type" value="Genomic_DNA"/>
</dbReference>
<dbReference type="RefSeq" id="WP_092926397.1">
    <property type="nucleotide sequence ID" value="NZ_FJTZ01000012.1"/>
</dbReference>
<name>A0A2P2BQC3_9FIRM</name>
<protein>
    <submittedName>
        <fullName evidence="1">Arsenical resistance operon trans-acting repressor ArsD</fullName>
    </submittedName>
</protein>
<sequence>MRIEIFESMNYGIQGLTDTSKDMKASKFYQDLNMLKSQYNDIEVLTYKVDVYGARPKKIDFLINTGGNKLVKEMSNKKLPIIFINDEIIKCGEYPNIEEIKAYIQASN</sequence>
<evidence type="ECO:0000313" key="1">
    <source>
        <dbReference type="EMBL" id="CEI72548.1"/>
    </source>
</evidence>
<dbReference type="GO" id="GO:0046685">
    <property type="term" value="P:response to arsenic-containing substance"/>
    <property type="evidence" value="ECO:0007669"/>
    <property type="project" value="InterPro"/>
</dbReference>
<dbReference type="Gene3D" id="3.40.30.10">
    <property type="entry name" value="Glutaredoxin"/>
    <property type="match status" value="1"/>
</dbReference>
<dbReference type="Pfam" id="PF06953">
    <property type="entry name" value="ArsD"/>
    <property type="match status" value="1"/>
</dbReference>
<dbReference type="AlphaFoldDB" id="A0A2P2BQC3"/>
<accession>A0A2P2BQC3</accession>